<dbReference type="Gene3D" id="3.40.50.2000">
    <property type="entry name" value="Glycogen Phosphorylase B"/>
    <property type="match status" value="2"/>
</dbReference>
<organism evidence="3 4">
    <name type="scientific">Stieleria magnilauensis</name>
    <dbReference type="NCBI Taxonomy" id="2527963"/>
    <lineage>
        <taxon>Bacteria</taxon>
        <taxon>Pseudomonadati</taxon>
        <taxon>Planctomycetota</taxon>
        <taxon>Planctomycetia</taxon>
        <taxon>Pirellulales</taxon>
        <taxon>Pirellulaceae</taxon>
        <taxon>Stieleria</taxon>
    </lineage>
</organism>
<evidence type="ECO:0000259" key="2">
    <source>
        <dbReference type="Pfam" id="PF13439"/>
    </source>
</evidence>
<dbReference type="InterPro" id="IPR001296">
    <property type="entry name" value="Glyco_trans_1"/>
</dbReference>
<reference evidence="3 4" key="1">
    <citation type="submission" date="2019-02" db="EMBL/GenBank/DDBJ databases">
        <title>Deep-cultivation of Planctomycetes and their phenomic and genomic characterization uncovers novel biology.</title>
        <authorList>
            <person name="Wiegand S."/>
            <person name="Jogler M."/>
            <person name="Boedeker C."/>
            <person name="Pinto D."/>
            <person name="Vollmers J."/>
            <person name="Rivas-Marin E."/>
            <person name="Kohn T."/>
            <person name="Peeters S.H."/>
            <person name="Heuer A."/>
            <person name="Rast P."/>
            <person name="Oberbeckmann S."/>
            <person name="Bunk B."/>
            <person name="Jeske O."/>
            <person name="Meyerdierks A."/>
            <person name="Storesund J.E."/>
            <person name="Kallscheuer N."/>
            <person name="Luecker S."/>
            <person name="Lage O.M."/>
            <person name="Pohl T."/>
            <person name="Merkel B.J."/>
            <person name="Hornburger P."/>
            <person name="Mueller R.-W."/>
            <person name="Bruemmer F."/>
            <person name="Labrenz M."/>
            <person name="Spormann A.M."/>
            <person name="Op den Camp H."/>
            <person name="Overmann J."/>
            <person name="Amann R."/>
            <person name="Jetten M.S.M."/>
            <person name="Mascher T."/>
            <person name="Medema M.H."/>
            <person name="Devos D.P."/>
            <person name="Kaster A.-K."/>
            <person name="Ovreas L."/>
            <person name="Rohde M."/>
            <person name="Galperin M.Y."/>
            <person name="Jogler C."/>
        </authorList>
    </citation>
    <scope>NUCLEOTIDE SEQUENCE [LARGE SCALE GENOMIC DNA]</scope>
    <source>
        <strain evidence="3 4">TBK1r</strain>
    </source>
</reference>
<dbReference type="SUPFAM" id="SSF53756">
    <property type="entry name" value="UDP-Glycosyltransferase/glycogen phosphorylase"/>
    <property type="match status" value="1"/>
</dbReference>
<dbReference type="Proteomes" id="UP000318081">
    <property type="component" value="Chromosome"/>
</dbReference>
<dbReference type="Pfam" id="PF13439">
    <property type="entry name" value="Glyco_transf_4"/>
    <property type="match status" value="1"/>
</dbReference>
<keyword evidence="3" id="KW-0328">Glycosyltransferase</keyword>
<name>A0ABX5XPH5_9BACT</name>
<dbReference type="Pfam" id="PF00534">
    <property type="entry name" value="Glycos_transf_1"/>
    <property type="match status" value="1"/>
</dbReference>
<protein>
    <submittedName>
        <fullName evidence="3">Glycosyltransferase EpsD</fullName>
        <ecNumber evidence="3">2.4.-.-</ecNumber>
    </submittedName>
</protein>
<dbReference type="InterPro" id="IPR028098">
    <property type="entry name" value="Glyco_trans_4-like_N"/>
</dbReference>
<dbReference type="EC" id="2.4.-.-" evidence="3"/>
<feature type="domain" description="Glycosyltransferase subfamily 4-like N-terminal" evidence="2">
    <location>
        <begin position="144"/>
        <end position="233"/>
    </location>
</feature>
<accession>A0ABX5XPH5</accession>
<evidence type="ECO:0000313" key="3">
    <source>
        <dbReference type="EMBL" id="QDV82870.1"/>
    </source>
</evidence>
<dbReference type="RefSeq" id="WP_145208977.1">
    <property type="nucleotide sequence ID" value="NZ_CP036432.1"/>
</dbReference>
<gene>
    <name evidence="3" type="primary">epsD_2</name>
    <name evidence="3" type="ORF">TBK1r_18020</name>
</gene>
<dbReference type="EMBL" id="CP036432">
    <property type="protein sequence ID" value="QDV82870.1"/>
    <property type="molecule type" value="Genomic_DNA"/>
</dbReference>
<dbReference type="GO" id="GO:0016757">
    <property type="term" value="F:glycosyltransferase activity"/>
    <property type="evidence" value="ECO:0007669"/>
    <property type="project" value="UniProtKB-KW"/>
</dbReference>
<keyword evidence="4" id="KW-1185">Reference proteome</keyword>
<dbReference type="PANTHER" id="PTHR12526">
    <property type="entry name" value="GLYCOSYLTRANSFERASE"/>
    <property type="match status" value="1"/>
</dbReference>
<evidence type="ECO:0000313" key="4">
    <source>
        <dbReference type="Proteomes" id="UP000318081"/>
    </source>
</evidence>
<feature type="domain" description="Glycosyl transferase family 1" evidence="1">
    <location>
        <begin position="243"/>
        <end position="407"/>
    </location>
</feature>
<evidence type="ECO:0000259" key="1">
    <source>
        <dbReference type="Pfam" id="PF00534"/>
    </source>
</evidence>
<sequence length="435" mass="47743">MIQHDSSNQGVQCGQLHPLVLHTRVISGQGGGPEKTILNSPRFLGPLGYRGVCVYLRDPGDAGFAVVRARAEQKRAPLIEVDDLGIRDWRVVGRMRQAVEQVVGEWAADCRRQASPPLADARPSQGEGGFKACASQGEGDFATRPFLWHGHDYKSNLLGLLLKKHFPQMRLVTTVHGWVQKTWKTPLYYAIDKWCLKRYEHVICVSRDLFEDCQRLGVPDNRLSLIDNAIALDDYDFDLEQSAAKQKLGFAAETKLVVGVGRLSAEKGFDLLIDAVARLIDGGHDVGLAIAGDGAAKDALQTQINATGFADRIRLLGFVADPRLVYRAGDVYTLSSHREGLPNVVLEAMAMRLPVLSTKVAGMPDLVVDQENGLLVDTGDGDAIRMSLERLLGDPALRDRLAAAGRQTVEERFSFASRMEKVAAVYRDLLDPTHG</sequence>
<keyword evidence="3" id="KW-0808">Transferase</keyword>
<proteinExistence type="predicted"/>